<keyword evidence="3" id="KW-1185">Reference proteome</keyword>
<name>A3IUX9_9CHRO</name>
<dbReference type="PANTHER" id="PTHR35400:SF1">
    <property type="entry name" value="SLR1083 PROTEIN"/>
    <property type="match status" value="1"/>
</dbReference>
<accession>A3IUX9</accession>
<dbReference type="SUPFAM" id="SSF52980">
    <property type="entry name" value="Restriction endonuclease-like"/>
    <property type="match status" value="1"/>
</dbReference>
<sequence>MITSISPQVLENDIPQWQPATWSDYLAYRDDETQDAIKLFFDQNYLLIEMGREGINHSQFCELLTMLVFAWFSRHPDEKFSLLNRCQLEKPKTQAAAPDLMLYLGDDYPTWEAGQRRYINLAEVRVPDLVGEVGDTTLATDLDEKKHLYAKLGIREYWVIDVRGKRVIAFILGENGVYQEIEISQALKGLKLSLINQTLERLETETNGMAAIWFSQQVANFLKDNSV</sequence>
<reference evidence="2 3" key="1">
    <citation type="submission" date="2007-03" db="EMBL/GenBank/DDBJ databases">
        <authorList>
            <person name="Stal L."/>
            <person name="Ferriera S."/>
            <person name="Johnson J."/>
            <person name="Kravitz S."/>
            <person name="Beeson K."/>
            <person name="Sutton G."/>
            <person name="Rogers Y.-H."/>
            <person name="Friedman R."/>
            <person name="Frazier M."/>
            <person name="Venter J.C."/>
        </authorList>
    </citation>
    <scope>NUCLEOTIDE SEQUENCE [LARGE SCALE GENOMIC DNA]</scope>
    <source>
        <strain evidence="2 3">CCY0110</strain>
    </source>
</reference>
<dbReference type="InterPro" id="IPR008538">
    <property type="entry name" value="Uma2"/>
</dbReference>
<evidence type="ECO:0000259" key="1">
    <source>
        <dbReference type="Pfam" id="PF05685"/>
    </source>
</evidence>
<dbReference type="EMBL" id="AAXW01000038">
    <property type="protein sequence ID" value="EAZ89727.1"/>
    <property type="molecule type" value="Genomic_DNA"/>
</dbReference>
<dbReference type="AlphaFoldDB" id="A3IUX9"/>
<dbReference type="CDD" id="cd06260">
    <property type="entry name" value="DUF820-like"/>
    <property type="match status" value="1"/>
</dbReference>
<dbReference type="InterPro" id="IPR012296">
    <property type="entry name" value="Nuclease_put_TT1808"/>
</dbReference>
<dbReference type="Gene3D" id="3.90.1570.10">
    <property type="entry name" value="tt1808, chain A"/>
    <property type="match status" value="1"/>
</dbReference>
<gene>
    <name evidence="2" type="ORF">CY0110_23271</name>
</gene>
<dbReference type="Proteomes" id="UP000003781">
    <property type="component" value="Unassembled WGS sequence"/>
</dbReference>
<dbReference type="eggNOG" id="COG4636">
    <property type="taxonomic scope" value="Bacteria"/>
</dbReference>
<comment type="caution">
    <text evidence="2">The sequence shown here is derived from an EMBL/GenBank/DDBJ whole genome shotgun (WGS) entry which is preliminary data.</text>
</comment>
<evidence type="ECO:0000313" key="2">
    <source>
        <dbReference type="EMBL" id="EAZ89727.1"/>
    </source>
</evidence>
<dbReference type="PANTHER" id="PTHR35400">
    <property type="entry name" value="SLR1083 PROTEIN"/>
    <property type="match status" value="1"/>
</dbReference>
<dbReference type="RefSeq" id="WP_008277185.1">
    <property type="nucleotide sequence ID" value="NZ_AAXW01000038.1"/>
</dbReference>
<proteinExistence type="predicted"/>
<dbReference type="Pfam" id="PF05685">
    <property type="entry name" value="Uma2"/>
    <property type="match status" value="1"/>
</dbReference>
<evidence type="ECO:0000313" key="3">
    <source>
        <dbReference type="Proteomes" id="UP000003781"/>
    </source>
</evidence>
<organism evidence="2 3">
    <name type="scientific">Crocosphaera chwakensis CCY0110</name>
    <dbReference type="NCBI Taxonomy" id="391612"/>
    <lineage>
        <taxon>Bacteria</taxon>
        <taxon>Bacillati</taxon>
        <taxon>Cyanobacteriota</taxon>
        <taxon>Cyanophyceae</taxon>
        <taxon>Oscillatoriophycideae</taxon>
        <taxon>Chroococcales</taxon>
        <taxon>Aphanothecaceae</taxon>
        <taxon>Crocosphaera</taxon>
        <taxon>Crocosphaera chwakensis</taxon>
    </lineage>
</organism>
<dbReference type="InterPro" id="IPR011335">
    <property type="entry name" value="Restrct_endonuc-II-like"/>
</dbReference>
<protein>
    <recommendedName>
        <fullName evidence="1">Putative restriction endonuclease domain-containing protein</fullName>
    </recommendedName>
</protein>
<feature type="domain" description="Putative restriction endonuclease" evidence="1">
    <location>
        <begin position="22"/>
        <end position="194"/>
    </location>
</feature>